<accession>A0ABX1XLR0</accession>
<dbReference type="EMBL" id="WHNY01000079">
    <property type="protein sequence ID" value="NOU68764.1"/>
    <property type="molecule type" value="Genomic_DNA"/>
</dbReference>
<evidence type="ECO:0000259" key="1">
    <source>
        <dbReference type="Pfam" id="PF02558"/>
    </source>
</evidence>
<name>A0ABX1XLR0_9BACL</name>
<dbReference type="InterPro" id="IPR036291">
    <property type="entry name" value="NAD(P)-bd_dom_sf"/>
</dbReference>
<evidence type="ECO:0000313" key="2">
    <source>
        <dbReference type="EMBL" id="NOU68764.1"/>
    </source>
</evidence>
<gene>
    <name evidence="2" type="ORF">GC096_32585</name>
</gene>
<dbReference type="Pfam" id="PF02558">
    <property type="entry name" value="ApbA"/>
    <property type="match status" value="1"/>
</dbReference>
<evidence type="ECO:0000313" key="3">
    <source>
        <dbReference type="Proteomes" id="UP000653578"/>
    </source>
</evidence>
<reference evidence="2 3" key="1">
    <citation type="submission" date="2019-10" db="EMBL/GenBank/DDBJ databases">
        <title>Description of Paenibacillus humi sp. nov.</title>
        <authorList>
            <person name="Carlier A."/>
            <person name="Qi S."/>
        </authorList>
    </citation>
    <scope>NUCLEOTIDE SEQUENCE [LARGE SCALE GENOMIC DNA]</scope>
    <source>
        <strain evidence="2 3">LMG 31461</strain>
    </source>
</reference>
<feature type="domain" description="Ketopantoate reductase N-terminal" evidence="1">
    <location>
        <begin position="8"/>
        <end position="109"/>
    </location>
</feature>
<proteinExistence type="predicted"/>
<dbReference type="Gene3D" id="3.40.50.720">
    <property type="entry name" value="NAD(P)-binding Rossmann-like Domain"/>
    <property type="match status" value="1"/>
</dbReference>
<organism evidence="2 3">
    <name type="scientific">Paenibacillus plantarum</name>
    <dbReference type="NCBI Taxonomy" id="2654975"/>
    <lineage>
        <taxon>Bacteria</taxon>
        <taxon>Bacillati</taxon>
        <taxon>Bacillota</taxon>
        <taxon>Bacilli</taxon>
        <taxon>Bacillales</taxon>
        <taxon>Paenibacillaceae</taxon>
        <taxon>Paenibacillus</taxon>
    </lineage>
</organism>
<sequence length="307" mass="34497">MSAKQDRILIFGAGVIGSMYAIKLIEAGFDVSLFAHSNRFKSLRENGLQYIEKGTVRSIQVNVIDTLENDDVYDFIFVTVRYDRSESALLALKDNQSKHIVTMTSNSIGFSSWLDIVGDRLLPAFPGFGGQIKDGVLHARFLPKFIAATAFGEINGVVTERIENLAKLFKTAKLPYVIKKDIQAYLITHSVSDIALLSVLHAENKIIDKKTARTRKTARKITVTLKANLRAIQKAGVSIDPPMLKLVLKFPNLLLDLFFMTWLRTKMVRDMLLPDYANNANNEIVQLSNDLTKFLSQNDIKSEIHVH</sequence>
<dbReference type="InterPro" id="IPR013332">
    <property type="entry name" value="KPR_N"/>
</dbReference>
<dbReference type="SUPFAM" id="SSF51735">
    <property type="entry name" value="NAD(P)-binding Rossmann-fold domains"/>
    <property type="match status" value="1"/>
</dbReference>
<keyword evidence="3" id="KW-1185">Reference proteome</keyword>
<comment type="caution">
    <text evidence="2">The sequence shown here is derived from an EMBL/GenBank/DDBJ whole genome shotgun (WGS) entry which is preliminary data.</text>
</comment>
<dbReference type="RefSeq" id="WP_171636387.1">
    <property type="nucleotide sequence ID" value="NZ_WHNY01000079.1"/>
</dbReference>
<protein>
    <submittedName>
        <fullName evidence="2">Ketopantoate reductase</fullName>
    </submittedName>
</protein>
<dbReference type="Proteomes" id="UP000653578">
    <property type="component" value="Unassembled WGS sequence"/>
</dbReference>